<sequence>MKQAEEAAALNPHHKPPTYCSFEFFPPKTAAGVENLYMRIDRLASLEPLYIDITWGAGGSTADLSLQIAANAQRYLGQEVLMHLTCTNLDVEALKAILNAARQAGIQNILALRGDPPKGAISWESCQGGLGHAIDLVRLIREEHGDHFCVAVGGHPEGHQREGLADEGEGATGLDLDKEIEHLKAKIDAGADFIVTQFFYDVEVYLDYVARCRAAGITCPIVPGVMPIQNYTLFRRMTSFCRTRVPAEMWEQLAPIKEDEEAVRRWGVSFLTKLCRRLLDAGVTPNLIHFYTLNLEKSVRLILESLGLTATASTRRQFPWRSSKLSSRAGEDVRPINWANRPKSYLSRTEEWDEFPNGRWGDGRSPAFGELSDYQFVDTSLGSREDRRAMWGEAPLKDVEVFEGFVKYVRAEIPLLPWCEVPLQAETETISADLVKINKAGFLTINSQPAVNGALSDDTVFGWGGPGGRVYQKAYVECFTSQENLKLLMELCEKKPNLHYYAVDVAGNTYSNGSKKATALTWGVFPQCEILQPTIFDPNTFLVWKNEAFQLWTSIWASIYDDESASNALIHKIHDTYFLVAIIDNDFSSTASMWSVFREIIDEKEGTPLGGSQHHPQYSLP</sequence>
<gene>
    <name evidence="9" type="ORF">NSK_000466</name>
</gene>
<comment type="similarity">
    <text evidence="3">Belongs to the methylenetetrahydrofolate reductase family.</text>
</comment>
<dbReference type="NCBIfam" id="TIGR00677">
    <property type="entry name" value="fadh2_euk"/>
    <property type="match status" value="1"/>
</dbReference>
<dbReference type="EMBL" id="SDOX01000002">
    <property type="protein sequence ID" value="TFJ88112.1"/>
    <property type="molecule type" value="Genomic_DNA"/>
</dbReference>
<evidence type="ECO:0000256" key="2">
    <source>
        <dbReference type="ARBA" id="ARBA00004777"/>
    </source>
</evidence>
<dbReference type="GO" id="GO:0035999">
    <property type="term" value="P:tetrahydrofolate interconversion"/>
    <property type="evidence" value="ECO:0007669"/>
    <property type="project" value="UniProtKB-UniPathway"/>
</dbReference>
<dbReference type="GO" id="GO:0009086">
    <property type="term" value="P:methionine biosynthetic process"/>
    <property type="evidence" value="ECO:0007669"/>
    <property type="project" value="TreeGrafter"/>
</dbReference>
<name>A0A4D9D942_9STRA</name>
<evidence type="ECO:0000256" key="1">
    <source>
        <dbReference type="ARBA" id="ARBA00001974"/>
    </source>
</evidence>
<dbReference type="Gene3D" id="3.20.20.220">
    <property type="match status" value="1"/>
</dbReference>
<evidence type="ECO:0000256" key="5">
    <source>
        <dbReference type="ARBA" id="ARBA00022827"/>
    </source>
</evidence>
<keyword evidence="4" id="KW-0285">Flavoprotein</keyword>
<comment type="caution">
    <text evidence="9">The sequence shown here is derived from an EMBL/GenBank/DDBJ whole genome shotgun (WGS) entry which is preliminary data.</text>
</comment>
<dbReference type="FunFam" id="3.20.20.220:FF:000002">
    <property type="entry name" value="Methylenetetrahydrofolate reductase"/>
    <property type="match status" value="1"/>
</dbReference>
<dbReference type="PANTHER" id="PTHR45754">
    <property type="entry name" value="METHYLENETETRAHYDROFOLATE REDUCTASE"/>
    <property type="match status" value="1"/>
</dbReference>
<dbReference type="PANTHER" id="PTHR45754:SF3">
    <property type="entry name" value="METHYLENETETRAHYDROFOLATE REDUCTASE (NADPH)"/>
    <property type="match status" value="1"/>
</dbReference>
<proteinExistence type="inferred from homology"/>
<dbReference type="SUPFAM" id="SSF51730">
    <property type="entry name" value="FAD-linked oxidoreductase"/>
    <property type="match status" value="1"/>
</dbReference>
<keyword evidence="5" id="KW-0274">FAD</keyword>
<dbReference type="InterPro" id="IPR053806">
    <property type="entry name" value="MTHFR_C"/>
</dbReference>
<evidence type="ECO:0000259" key="8">
    <source>
        <dbReference type="Pfam" id="PF21895"/>
    </source>
</evidence>
<dbReference type="Pfam" id="PF02219">
    <property type="entry name" value="MTHFR"/>
    <property type="match status" value="1"/>
</dbReference>
<dbReference type="InterPro" id="IPR003171">
    <property type="entry name" value="Mehydrof_redctse-like"/>
</dbReference>
<dbReference type="Pfam" id="PF21895">
    <property type="entry name" value="MTHFR_C"/>
    <property type="match status" value="1"/>
</dbReference>
<evidence type="ECO:0000256" key="7">
    <source>
        <dbReference type="ARBA" id="ARBA00023002"/>
    </source>
</evidence>
<keyword evidence="6" id="KW-0521">NADP</keyword>
<dbReference type="GO" id="GO:0071949">
    <property type="term" value="F:FAD binding"/>
    <property type="evidence" value="ECO:0007669"/>
    <property type="project" value="TreeGrafter"/>
</dbReference>
<comment type="pathway">
    <text evidence="2">One-carbon metabolism; tetrahydrofolate interconversion.</text>
</comment>
<keyword evidence="7" id="KW-0560">Oxidoreductase</keyword>
<evidence type="ECO:0000256" key="6">
    <source>
        <dbReference type="ARBA" id="ARBA00022857"/>
    </source>
</evidence>
<evidence type="ECO:0000256" key="3">
    <source>
        <dbReference type="ARBA" id="ARBA00006743"/>
    </source>
</evidence>
<dbReference type="GO" id="GO:0005829">
    <property type="term" value="C:cytosol"/>
    <property type="evidence" value="ECO:0007669"/>
    <property type="project" value="TreeGrafter"/>
</dbReference>
<comment type="cofactor">
    <cofactor evidence="1">
        <name>FAD</name>
        <dbReference type="ChEBI" id="CHEBI:57692"/>
    </cofactor>
</comment>
<accession>A0A4D9D942</accession>
<keyword evidence="10" id="KW-1185">Reference proteome</keyword>
<dbReference type="InterPro" id="IPR004621">
    <property type="entry name" value="Fadh2_euk"/>
</dbReference>
<evidence type="ECO:0000313" key="9">
    <source>
        <dbReference type="EMBL" id="TFJ88112.1"/>
    </source>
</evidence>
<dbReference type="CDD" id="cd00537">
    <property type="entry name" value="MTHFR"/>
    <property type="match status" value="1"/>
</dbReference>
<dbReference type="OrthoDB" id="16284at2759"/>
<evidence type="ECO:0000256" key="4">
    <source>
        <dbReference type="ARBA" id="ARBA00022630"/>
    </source>
</evidence>
<dbReference type="Proteomes" id="UP000355283">
    <property type="component" value="Unassembled WGS sequence"/>
</dbReference>
<organism evidence="9 10">
    <name type="scientific">Nannochloropsis salina CCMP1776</name>
    <dbReference type="NCBI Taxonomy" id="1027361"/>
    <lineage>
        <taxon>Eukaryota</taxon>
        <taxon>Sar</taxon>
        <taxon>Stramenopiles</taxon>
        <taxon>Ochrophyta</taxon>
        <taxon>Eustigmatophyceae</taxon>
        <taxon>Eustigmatales</taxon>
        <taxon>Monodopsidaceae</taxon>
        <taxon>Microchloropsis</taxon>
        <taxon>Microchloropsis salina</taxon>
    </lineage>
</organism>
<protein>
    <recommendedName>
        <fullName evidence="8">MTHFR SAM-binding regulatory domain-containing protein</fullName>
    </recommendedName>
</protein>
<dbReference type="UniPathway" id="UPA00193"/>
<reference evidence="9 10" key="1">
    <citation type="submission" date="2019-01" db="EMBL/GenBank/DDBJ databases">
        <title>Nuclear Genome Assembly of the Microalgal Biofuel strain Nannochloropsis salina CCMP1776.</title>
        <authorList>
            <person name="Hovde B."/>
        </authorList>
    </citation>
    <scope>NUCLEOTIDE SEQUENCE [LARGE SCALE GENOMIC DNA]</scope>
    <source>
        <strain evidence="9 10">CCMP1776</strain>
    </source>
</reference>
<dbReference type="GO" id="GO:0004489">
    <property type="term" value="F:methylenetetrahydrofolate reductase [NAD(P)H] activity"/>
    <property type="evidence" value="ECO:0007669"/>
    <property type="project" value="InterPro"/>
</dbReference>
<evidence type="ECO:0000313" key="10">
    <source>
        <dbReference type="Proteomes" id="UP000355283"/>
    </source>
</evidence>
<dbReference type="AlphaFoldDB" id="A0A4D9D942"/>
<dbReference type="InterPro" id="IPR029041">
    <property type="entry name" value="FAD-linked_oxidoreductase-like"/>
</dbReference>
<feature type="domain" description="MTHFR SAM-binding regulatory" evidence="8">
    <location>
        <begin position="315"/>
        <end position="602"/>
    </location>
</feature>